<gene>
    <name evidence="6" type="ORF">SteCoe_1740</name>
</gene>
<comment type="subcellular location">
    <subcellularLocation>
        <location evidence="1">Membrane</location>
        <topology evidence="1">Multi-pass membrane protein</topology>
    </subcellularLocation>
</comment>
<keyword evidence="3 5" id="KW-1133">Transmembrane helix</keyword>
<name>A0A1R2D1B0_9CILI</name>
<evidence type="ECO:0000256" key="2">
    <source>
        <dbReference type="ARBA" id="ARBA00022692"/>
    </source>
</evidence>
<feature type="transmembrane region" description="Helical" evidence="5">
    <location>
        <begin position="189"/>
        <end position="209"/>
    </location>
</feature>
<feature type="transmembrane region" description="Helical" evidence="5">
    <location>
        <begin position="221"/>
        <end position="241"/>
    </location>
</feature>
<feature type="transmembrane region" description="Helical" evidence="5">
    <location>
        <begin position="79"/>
        <end position="98"/>
    </location>
</feature>
<evidence type="ECO:0000256" key="1">
    <source>
        <dbReference type="ARBA" id="ARBA00004141"/>
    </source>
</evidence>
<feature type="transmembrane region" description="Helical" evidence="5">
    <location>
        <begin position="247"/>
        <end position="269"/>
    </location>
</feature>
<comment type="caution">
    <text evidence="6">The sequence shown here is derived from an EMBL/GenBank/DDBJ whole genome shotgun (WGS) entry which is preliminary data.</text>
</comment>
<evidence type="ECO:0000313" key="7">
    <source>
        <dbReference type="Proteomes" id="UP000187209"/>
    </source>
</evidence>
<dbReference type="OrthoDB" id="10263369at2759"/>
<sequence>MNELTAIKVIFIFVMFFSAAIAGSVPIFSKSFRNNKKLISAGNCFAAGIFLIVGVVHLLRESQESFEEALKEKIPVGYVVALGGYTMILFIENILFGGHNHDIEDPSKDHTSLSNEKSEVVTFNKQKPLDEDCISPDPQPECENIECPVTKPHASHNEYIPGIILTTALIVHSIFEGIAGGLLTTKSSVISVGIAILIHNIPAAIALGVKLEKASKTVSMLLMFMFVLSSPLGIAIGISLSELAYPIIRAIFLSISAGTFLYIGCTEILAEEMHDKDNKILKFIGFVVGFVPLAMAAIFIKEED</sequence>
<evidence type="ECO:0000256" key="3">
    <source>
        <dbReference type="ARBA" id="ARBA00022989"/>
    </source>
</evidence>
<proteinExistence type="predicted"/>
<evidence type="ECO:0008006" key="8">
    <source>
        <dbReference type="Google" id="ProtNLM"/>
    </source>
</evidence>
<dbReference type="EMBL" id="MPUH01000018">
    <property type="protein sequence ID" value="OMJ95035.1"/>
    <property type="molecule type" value="Genomic_DNA"/>
</dbReference>
<accession>A0A1R2D1B0</accession>
<dbReference type="GO" id="GO:0005385">
    <property type="term" value="F:zinc ion transmembrane transporter activity"/>
    <property type="evidence" value="ECO:0007669"/>
    <property type="project" value="TreeGrafter"/>
</dbReference>
<dbReference type="GO" id="GO:0016020">
    <property type="term" value="C:membrane"/>
    <property type="evidence" value="ECO:0007669"/>
    <property type="project" value="UniProtKB-SubCell"/>
</dbReference>
<feature type="transmembrane region" description="Helical" evidence="5">
    <location>
        <begin position="159"/>
        <end position="183"/>
    </location>
</feature>
<dbReference type="Pfam" id="PF02535">
    <property type="entry name" value="Zip"/>
    <property type="match status" value="1"/>
</dbReference>
<dbReference type="AlphaFoldDB" id="A0A1R2D1B0"/>
<keyword evidence="7" id="KW-1185">Reference proteome</keyword>
<feature type="transmembrane region" description="Helical" evidence="5">
    <location>
        <begin position="281"/>
        <end position="300"/>
    </location>
</feature>
<dbReference type="InterPro" id="IPR003689">
    <property type="entry name" value="ZIP"/>
</dbReference>
<evidence type="ECO:0000256" key="4">
    <source>
        <dbReference type="ARBA" id="ARBA00023136"/>
    </source>
</evidence>
<feature type="transmembrane region" description="Helical" evidence="5">
    <location>
        <begin position="40"/>
        <end position="59"/>
    </location>
</feature>
<organism evidence="6 7">
    <name type="scientific">Stentor coeruleus</name>
    <dbReference type="NCBI Taxonomy" id="5963"/>
    <lineage>
        <taxon>Eukaryota</taxon>
        <taxon>Sar</taxon>
        <taxon>Alveolata</taxon>
        <taxon>Ciliophora</taxon>
        <taxon>Postciliodesmatophora</taxon>
        <taxon>Heterotrichea</taxon>
        <taxon>Heterotrichida</taxon>
        <taxon>Stentoridae</taxon>
        <taxon>Stentor</taxon>
    </lineage>
</organism>
<dbReference type="PANTHER" id="PTHR11040:SF140">
    <property type="entry name" value="ZRT (ZRT), IRT- (IRT-) LIKE PROTEIN TRANSPORTER"/>
    <property type="match status" value="1"/>
</dbReference>
<keyword evidence="2 5" id="KW-0812">Transmembrane</keyword>
<protein>
    <recommendedName>
        <fullName evidence="8">Zinc/iron permease</fullName>
    </recommendedName>
</protein>
<feature type="transmembrane region" description="Helical" evidence="5">
    <location>
        <begin position="6"/>
        <end position="28"/>
    </location>
</feature>
<dbReference type="PANTHER" id="PTHR11040">
    <property type="entry name" value="ZINC/IRON TRANSPORTER"/>
    <property type="match status" value="1"/>
</dbReference>
<dbReference type="Proteomes" id="UP000187209">
    <property type="component" value="Unassembled WGS sequence"/>
</dbReference>
<evidence type="ECO:0000256" key="5">
    <source>
        <dbReference type="SAM" id="Phobius"/>
    </source>
</evidence>
<reference evidence="6 7" key="1">
    <citation type="submission" date="2016-11" db="EMBL/GenBank/DDBJ databases">
        <title>The macronuclear genome of Stentor coeruleus: a giant cell with tiny introns.</title>
        <authorList>
            <person name="Slabodnick M."/>
            <person name="Ruby J.G."/>
            <person name="Reiff S.B."/>
            <person name="Swart E.C."/>
            <person name="Gosai S."/>
            <person name="Prabakaran S."/>
            <person name="Witkowska E."/>
            <person name="Larue G.E."/>
            <person name="Fisher S."/>
            <person name="Freeman R.M."/>
            <person name="Gunawardena J."/>
            <person name="Chu W."/>
            <person name="Stover N.A."/>
            <person name="Gregory B.D."/>
            <person name="Nowacki M."/>
            <person name="Derisi J."/>
            <person name="Roy S.W."/>
            <person name="Marshall W.F."/>
            <person name="Sood P."/>
        </authorList>
    </citation>
    <scope>NUCLEOTIDE SEQUENCE [LARGE SCALE GENOMIC DNA]</scope>
    <source>
        <strain evidence="6">WM001</strain>
    </source>
</reference>
<evidence type="ECO:0000313" key="6">
    <source>
        <dbReference type="EMBL" id="OMJ95035.1"/>
    </source>
</evidence>
<keyword evidence="4 5" id="KW-0472">Membrane</keyword>